<reference evidence="15 16" key="1">
    <citation type="submission" date="2018-04" db="EMBL/GenBank/DDBJ databases">
        <title>Genomic Encyclopedia of Archaeal and Bacterial Type Strains, Phase II (KMG-II): from individual species to whole genera.</title>
        <authorList>
            <person name="Goeker M."/>
        </authorList>
    </citation>
    <scope>NUCLEOTIDE SEQUENCE [LARGE SCALE GENOMIC DNA]</scope>
    <source>
        <strain evidence="15 16">DSM 28823</strain>
    </source>
</reference>
<dbReference type="GO" id="GO:0006270">
    <property type="term" value="P:DNA replication initiation"/>
    <property type="evidence" value="ECO:0007669"/>
    <property type="project" value="TreeGrafter"/>
</dbReference>
<feature type="domain" description="Helicase C-terminal" evidence="14">
    <location>
        <begin position="582"/>
        <end position="739"/>
    </location>
</feature>
<evidence type="ECO:0000259" key="13">
    <source>
        <dbReference type="PROSITE" id="PS51192"/>
    </source>
</evidence>
<dbReference type="Proteomes" id="UP000243525">
    <property type="component" value="Unassembled WGS sequence"/>
</dbReference>
<dbReference type="CDD" id="cd17929">
    <property type="entry name" value="DEXHc_priA"/>
    <property type="match status" value="1"/>
</dbReference>
<dbReference type="GO" id="GO:0003677">
    <property type="term" value="F:DNA binding"/>
    <property type="evidence" value="ECO:0007669"/>
    <property type="project" value="UniProtKB-UniRule"/>
</dbReference>
<feature type="domain" description="Helicase ATP-binding" evidence="13">
    <location>
        <begin position="314"/>
        <end position="484"/>
    </location>
</feature>
<keyword evidence="16" id="KW-1185">Reference proteome</keyword>
<keyword evidence="9 12" id="KW-0238">DNA-binding</keyword>
<evidence type="ECO:0000256" key="7">
    <source>
        <dbReference type="ARBA" id="ARBA00022833"/>
    </source>
</evidence>
<keyword evidence="3 12" id="KW-0479">Metal-binding</keyword>
<dbReference type="Pfam" id="PF18319">
    <property type="entry name" value="Zn_ribbon_PriA"/>
    <property type="match status" value="1"/>
</dbReference>
<evidence type="ECO:0000259" key="14">
    <source>
        <dbReference type="PROSITE" id="PS51194"/>
    </source>
</evidence>
<dbReference type="GO" id="GO:1990077">
    <property type="term" value="C:primosome complex"/>
    <property type="evidence" value="ECO:0007669"/>
    <property type="project" value="UniProtKB-UniRule"/>
</dbReference>
<comment type="catalytic activity">
    <reaction evidence="11 12">
        <text>ATP + H2O = ADP + phosphate + H(+)</text>
        <dbReference type="Rhea" id="RHEA:13065"/>
        <dbReference type="ChEBI" id="CHEBI:15377"/>
        <dbReference type="ChEBI" id="CHEBI:15378"/>
        <dbReference type="ChEBI" id="CHEBI:30616"/>
        <dbReference type="ChEBI" id="CHEBI:43474"/>
        <dbReference type="ChEBI" id="CHEBI:456216"/>
        <dbReference type="EC" id="5.6.2.4"/>
    </reaction>
</comment>
<dbReference type="InterPro" id="IPR041236">
    <property type="entry name" value="PriA_C"/>
</dbReference>
<dbReference type="GO" id="GO:0006269">
    <property type="term" value="P:DNA replication, synthesis of primer"/>
    <property type="evidence" value="ECO:0007669"/>
    <property type="project" value="UniProtKB-KW"/>
</dbReference>
<dbReference type="PANTHER" id="PTHR30580">
    <property type="entry name" value="PRIMOSOMAL PROTEIN N"/>
    <property type="match status" value="1"/>
</dbReference>
<comment type="similarity">
    <text evidence="12">Belongs to the helicase family. PriA subfamily.</text>
</comment>
<sequence length="840" mass="95347">MATVAAFLPKNCEVCTIMSEHLYADVILPLPLGDLFTYRIPPAFQSTIKVGVRVVVQFGARKFYSALVYKLHNNMPGGSFDLKDIDAILDQQPVIAPAQIILWEWMVGYYCCTLGEVYKAALPSALKLESQTKVSFNPNFEIPEDLPGEEEALLLMLRGHGQANIQSINKFLGKKSALPVIKLLLEKNAVLIEEKIEENYAAKLQPFLFLHPKLGTEQAIGEALASLQKAKKQAQLLEFFLSETLYHPEQKAQIAKKELLEKSGISEGVLRALLDKEYLHLQEIEVGRLDLSYEGEQRIFDLSEAQNQALAAIGEATAQAKPVLFHGVTSSGKTEVYIKLIEEQLKQGKQVLYLVPEIGLTTQLINRLKRAFGAQAGIYHSRFNDSERVEIWMNTLHEREQSFRIIVGARSAALLPFRNLGLIIVDEEHENSYKQFDPSPRYNARDVAVVLAQIHRAAVVLGSATPSFESYFNVKTGKYALVELTQRYQNISLPEIRIADVRQATKRKQMKSLLTPDLFESIEKALQNDEQVILFQNRRGFAPYLQCGTCGWIPKCTNCDVSLTYHKNMGAVTCHYCGHTQTMPANCPECHSTEIKTRGFGTEKIEEELSILYPDARIARMDMDSTRGKKAYERLIYQFESKQIDILVGTQMVTKGLDFDHVSVVGILNADQLLNYPDFRAFERSYQLIAQVSGRAGRKNKQGLVIIQTSQPEHPVLLDVVANDFTRLFNIQMNERKMFKYPPYFRLAKVVLKHKSRERLNMGANQLAIRLRKLFGFKVLGPEYPLVSRIQNWYQKEIWIKLERDQKLGHSKQQIMDEIKAVRALPNNSSLLVYADIDPM</sequence>
<dbReference type="NCBIfam" id="TIGR00595">
    <property type="entry name" value="priA"/>
    <property type="match status" value="1"/>
</dbReference>
<evidence type="ECO:0000256" key="8">
    <source>
        <dbReference type="ARBA" id="ARBA00022840"/>
    </source>
</evidence>
<dbReference type="InterPro" id="IPR027417">
    <property type="entry name" value="P-loop_NTPase"/>
</dbReference>
<keyword evidence="7 12" id="KW-0862">Zinc</keyword>
<gene>
    <name evidence="12" type="primary">priA</name>
    <name evidence="15" type="ORF">C8N47_107169</name>
</gene>
<evidence type="ECO:0000256" key="12">
    <source>
        <dbReference type="HAMAP-Rule" id="MF_00983"/>
    </source>
</evidence>
<dbReference type="PROSITE" id="PS51192">
    <property type="entry name" value="HELICASE_ATP_BIND_1"/>
    <property type="match status" value="1"/>
</dbReference>
<feature type="binding site" evidence="12">
    <location>
        <position position="550"/>
    </location>
    <ligand>
        <name>Zn(2+)</name>
        <dbReference type="ChEBI" id="CHEBI:29105"/>
        <label>1</label>
    </ligand>
</feature>
<organism evidence="15 16">
    <name type="scientific">Mangrovibacterium marinum</name>
    <dbReference type="NCBI Taxonomy" id="1639118"/>
    <lineage>
        <taxon>Bacteria</taxon>
        <taxon>Pseudomonadati</taxon>
        <taxon>Bacteroidota</taxon>
        <taxon>Bacteroidia</taxon>
        <taxon>Marinilabiliales</taxon>
        <taxon>Prolixibacteraceae</taxon>
        <taxon>Mangrovibacterium</taxon>
    </lineage>
</organism>
<dbReference type="InterPro" id="IPR005259">
    <property type="entry name" value="PriA"/>
</dbReference>
<comment type="subunit">
    <text evidence="12">Component of the replication restart primosome.</text>
</comment>
<dbReference type="GO" id="GO:0005524">
    <property type="term" value="F:ATP binding"/>
    <property type="evidence" value="ECO:0007669"/>
    <property type="project" value="UniProtKB-UniRule"/>
</dbReference>
<comment type="catalytic activity">
    <reaction evidence="12">
        <text>Couples ATP hydrolysis with the unwinding of duplex DNA by translocating in the 3'-5' direction.</text>
        <dbReference type="EC" id="5.6.2.4"/>
    </reaction>
</comment>
<dbReference type="GO" id="GO:0016887">
    <property type="term" value="F:ATP hydrolysis activity"/>
    <property type="evidence" value="ECO:0007669"/>
    <property type="project" value="RHEA"/>
</dbReference>
<evidence type="ECO:0000313" key="16">
    <source>
        <dbReference type="Proteomes" id="UP000243525"/>
    </source>
</evidence>
<dbReference type="HAMAP" id="MF_00983">
    <property type="entry name" value="PriA"/>
    <property type="match status" value="1"/>
</dbReference>
<evidence type="ECO:0000256" key="6">
    <source>
        <dbReference type="ARBA" id="ARBA00022806"/>
    </source>
</evidence>
<keyword evidence="6 12" id="KW-0347">Helicase</keyword>
<dbReference type="InterPro" id="IPR011545">
    <property type="entry name" value="DEAD/DEAH_box_helicase_dom"/>
</dbReference>
<evidence type="ECO:0000256" key="9">
    <source>
        <dbReference type="ARBA" id="ARBA00023125"/>
    </source>
</evidence>
<feature type="binding site" evidence="12">
    <location>
        <position position="559"/>
    </location>
    <ligand>
        <name>Zn(2+)</name>
        <dbReference type="ChEBI" id="CHEBI:29105"/>
        <label>2</label>
    </ligand>
</feature>
<feature type="binding site" evidence="12">
    <location>
        <position position="547"/>
    </location>
    <ligand>
        <name>Zn(2+)</name>
        <dbReference type="ChEBI" id="CHEBI:29105"/>
        <label>1</label>
    </ligand>
</feature>
<dbReference type="GO" id="GO:0008270">
    <property type="term" value="F:zinc ion binding"/>
    <property type="evidence" value="ECO:0007669"/>
    <property type="project" value="UniProtKB-UniRule"/>
</dbReference>
<dbReference type="SMART" id="SM00487">
    <property type="entry name" value="DEXDc"/>
    <property type="match status" value="1"/>
</dbReference>
<name>A0A2T5C284_9BACT</name>
<evidence type="ECO:0000256" key="10">
    <source>
        <dbReference type="ARBA" id="ARBA00023235"/>
    </source>
</evidence>
<dbReference type="Pfam" id="PF18074">
    <property type="entry name" value="PriA_C"/>
    <property type="match status" value="1"/>
</dbReference>
<keyword evidence="2 12" id="KW-0235">DNA replication</keyword>
<evidence type="ECO:0000256" key="4">
    <source>
        <dbReference type="ARBA" id="ARBA00022741"/>
    </source>
</evidence>
<dbReference type="EC" id="5.6.2.4" evidence="12"/>
<dbReference type="InterPro" id="IPR014001">
    <property type="entry name" value="Helicase_ATP-bd"/>
</dbReference>
<dbReference type="GO" id="GO:0006302">
    <property type="term" value="P:double-strand break repair"/>
    <property type="evidence" value="ECO:0007669"/>
    <property type="project" value="InterPro"/>
</dbReference>
<protein>
    <recommendedName>
        <fullName evidence="12">Replication restart protein PriA</fullName>
    </recommendedName>
    <alternativeName>
        <fullName evidence="12">ATP-dependent DNA helicase PriA</fullName>
        <ecNumber evidence="12">5.6.2.4</ecNumber>
    </alternativeName>
    <alternativeName>
        <fullName evidence="12">DNA 3'-5' helicase PriA</fullName>
    </alternativeName>
</protein>
<comment type="caution">
    <text evidence="15">The sequence shown here is derived from an EMBL/GenBank/DDBJ whole genome shotgun (WGS) entry which is preliminary data.</text>
</comment>
<accession>A0A2T5C284</accession>
<dbReference type="InterPro" id="IPR042115">
    <property type="entry name" value="PriA_3primeBD_sf"/>
</dbReference>
<evidence type="ECO:0000256" key="11">
    <source>
        <dbReference type="ARBA" id="ARBA00048988"/>
    </source>
</evidence>
<dbReference type="Pfam" id="PF00270">
    <property type="entry name" value="DEAD"/>
    <property type="match status" value="1"/>
</dbReference>
<dbReference type="GO" id="GO:0006310">
    <property type="term" value="P:DNA recombination"/>
    <property type="evidence" value="ECO:0007669"/>
    <property type="project" value="InterPro"/>
</dbReference>
<dbReference type="SUPFAM" id="SSF52540">
    <property type="entry name" value="P-loop containing nucleoside triphosphate hydrolases"/>
    <property type="match status" value="1"/>
</dbReference>
<evidence type="ECO:0000256" key="3">
    <source>
        <dbReference type="ARBA" id="ARBA00022723"/>
    </source>
</evidence>
<feature type="binding site" evidence="12">
    <location>
        <position position="590"/>
    </location>
    <ligand>
        <name>Zn(2+)</name>
        <dbReference type="ChEBI" id="CHEBI:29105"/>
        <label>1</label>
    </ligand>
</feature>
<dbReference type="InterPro" id="IPR040498">
    <property type="entry name" value="PriA_CRR"/>
</dbReference>
<dbReference type="InterPro" id="IPR041222">
    <property type="entry name" value="PriA_3primeBD"/>
</dbReference>
<dbReference type="FunFam" id="3.40.50.300:FF:000489">
    <property type="entry name" value="Primosome assembly protein PriA"/>
    <property type="match status" value="1"/>
</dbReference>
<dbReference type="FunFam" id="3.40.1440.60:FF:000001">
    <property type="entry name" value="Primosomal protein N"/>
    <property type="match status" value="1"/>
</dbReference>
<keyword evidence="10 12" id="KW-0413">Isomerase</keyword>
<dbReference type="Gene3D" id="3.40.50.300">
    <property type="entry name" value="P-loop containing nucleotide triphosphate hydrolases"/>
    <property type="match status" value="2"/>
</dbReference>
<keyword evidence="4 12" id="KW-0547">Nucleotide-binding</keyword>
<dbReference type="SMART" id="SM00490">
    <property type="entry name" value="HELICc"/>
    <property type="match status" value="1"/>
</dbReference>
<dbReference type="CDD" id="cd18804">
    <property type="entry name" value="SF2_C_priA"/>
    <property type="match status" value="1"/>
</dbReference>
<comment type="function">
    <text evidence="12">Initiates the restart of stalled replication forks, which reloads the replicative helicase on sites other than the origin of replication. Recognizes and binds to abandoned replication forks and remodels them to uncover a helicase loading site. Promotes assembly of the primosome at these replication forks.</text>
</comment>
<evidence type="ECO:0000256" key="1">
    <source>
        <dbReference type="ARBA" id="ARBA00022515"/>
    </source>
</evidence>
<dbReference type="Pfam" id="PF17764">
    <property type="entry name" value="PriA_3primeBD"/>
    <property type="match status" value="1"/>
</dbReference>
<dbReference type="AlphaFoldDB" id="A0A2T5C284"/>
<dbReference type="PANTHER" id="PTHR30580:SF0">
    <property type="entry name" value="PRIMOSOMAL PROTEIN N"/>
    <property type="match status" value="1"/>
</dbReference>
<comment type="cofactor">
    <cofactor evidence="12">
        <name>Zn(2+)</name>
        <dbReference type="ChEBI" id="CHEBI:29105"/>
    </cofactor>
    <text evidence="12">Binds 2 zinc ions per subunit.</text>
</comment>
<feature type="binding site" evidence="12">
    <location>
        <position position="577"/>
    </location>
    <ligand>
        <name>Zn(2+)</name>
        <dbReference type="ChEBI" id="CHEBI:29105"/>
        <label>2</label>
    </ligand>
</feature>
<evidence type="ECO:0000256" key="5">
    <source>
        <dbReference type="ARBA" id="ARBA00022801"/>
    </source>
</evidence>
<keyword evidence="5 12" id="KW-0378">Hydrolase</keyword>
<feature type="binding site" evidence="12">
    <location>
        <position position="556"/>
    </location>
    <ligand>
        <name>Zn(2+)</name>
        <dbReference type="ChEBI" id="CHEBI:29105"/>
        <label>2</label>
    </ligand>
</feature>
<dbReference type="EMBL" id="QAAD01000007">
    <property type="protein sequence ID" value="PTN08809.1"/>
    <property type="molecule type" value="Genomic_DNA"/>
</dbReference>
<dbReference type="InterPro" id="IPR001650">
    <property type="entry name" value="Helicase_C-like"/>
</dbReference>
<feature type="binding site" evidence="12">
    <location>
        <position position="574"/>
    </location>
    <ligand>
        <name>Zn(2+)</name>
        <dbReference type="ChEBI" id="CHEBI:29105"/>
        <label>2</label>
    </ligand>
</feature>
<evidence type="ECO:0000313" key="15">
    <source>
        <dbReference type="EMBL" id="PTN08809.1"/>
    </source>
</evidence>
<keyword evidence="8 12" id="KW-0067">ATP-binding</keyword>
<dbReference type="GO" id="GO:0043138">
    <property type="term" value="F:3'-5' DNA helicase activity"/>
    <property type="evidence" value="ECO:0007669"/>
    <property type="project" value="UniProtKB-EC"/>
</dbReference>
<feature type="binding site" evidence="12">
    <location>
        <position position="587"/>
    </location>
    <ligand>
        <name>Zn(2+)</name>
        <dbReference type="ChEBI" id="CHEBI:29105"/>
        <label>1</label>
    </ligand>
</feature>
<keyword evidence="1 12" id="KW-0639">Primosome</keyword>
<dbReference type="Gene3D" id="3.40.1440.60">
    <property type="entry name" value="PriA, 3(prime) DNA-binding domain"/>
    <property type="match status" value="1"/>
</dbReference>
<proteinExistence type="inferred from homology"/>
<evidence type="ECO:0000256" key="2">
    <source>
        <dbReference type="ARBA" id="ARBA00022705"/>
    </source>
</evidence>
<dbReference type="PROSITE" id="PS51194">
    <property type="entry name" value="HELICASE_CTER"/>
    <property type="match status" value="1"/>
</dbReference>
<dbReference type="Pfam" id="PF00271">
    <property type="entry name" value="Helicase_C"/>
    <property type="match status" value="1"/>
</dbReference>